<organism evidence="1 2">
    <name type="scientific">Ferrovibrio xuzhouensis</name>
    <dbReference type="NCBI Taxonomy" id="1576914"/>
    <lineage>
        <taxon>Bacteria</taxon>
        <taxon>Pseudomonadati</taxon>
        <taxon>Pseudomonadota</taxon>
        <taxon>Alphaproteobacteria</taxon>
        <taxon>Rhodospirillales</taxon>
        <taxon>Rhodospirillaceae</taxon>
        <taxon>Ferrovibrio</taxon>
    </lineage>
</organism>
<sequence length="85" mass="9849">MVDYTEEDLERFAPNDALLQQLGEAEARGDEAAVDAIRRQIIYPAETLLAIKETRGADWLRRKGWRLDEADRKYGKDWLDRDVVA</sequence>
<dbReference type="RefSeq" id="WP_379722729.1">
    <property type="nucleotide sequence ID" value="NZ_JBHRYJ010000001.1"/>
</dbReference>
<accession>A0ABV7VC31</accession>
<evidence type="ECO:0000313" key="2">
    <source>
        <dbReference type="Proteomes" id="UP001595711"/>
    </source>
</evidence>
<dbReference type="EMBL" id="JBHRYJ010000001">
    <property type="protein sequence ID" value="MFC3674996.1"/>
    <property type="molecule type" value="Genomic_DNA"/>
</dbReference>
<comment type="caution">
    <text evidence="1">The sequence shown here is derived from an EMBL/GenBank/DDBJ whole genome shotgun (WGS) entry which is preliminary data.</text>
</comment>
<name>A0ABV7VC31_9PROT</name>
<gene>
    <name evidence="1" type="ORF">ACFOOQ_05525</name>
</gene>
<dbReference type="Proteomes" id="UP001595711">
    <property type="component" value="Unassembled WGS sequence"/>
</dbReference>
<evidence type="ECO:0000313" key="1">
    <source>
        <dbReference type="EMBL" id="MFC3674996.1"/>
    </source>
</evidence>
<keyword evidence="2" id="KW-1185">Reference proteome</keyword>
<protein>
    <submittedName>
        <fullName evidence="1">Uncharacterized protein</fullName>
    </submittedName>
</protein>
<proteinExistence type="predicted"/>
<reference evidence="2" key="1">
    <citation type="journal article" date="2019" name="Int. J. Syst. Evol. Microbiol.">
        <title>The Global Catalogue of Microorganisms (GCM) 10K type strain sequencing project: providing services to taxonomists for standard genome sequencing and annotation.</title>
        <authorList>
            <consortium name="The Broad Institute Genomics Platform"/>
            <consortium name="The Broad Institute Genome Sequencing Center for Infectious Disease"/>
            <person name="Wu L."/>
            <person name="Ma J."/>
        </authorList>
    </citation>
    <scope>NUCLEOTIDE SEQUENCE [LARGE SCALE GENOMIC DNA]</scope>
    <source>
        <strain evidence="2">KCTC 42182</strain>
    </source>
</reference>